<organism evidence="2 3">
    <name type="scientific">Exidia glandulosa HHB12029</name>
    <dbReference type="NCBI Taxonomy" id="1314781"/>
    <lineage>
        <taxon>Eukaryota</taxon>
        <taxon>Fungi</taxon>
        <taxon>Dikarya</taxon>
        <taxon>Basidiomycota</taxon>
        <taxon>Agaricomycotina</taxon>
        <taxon>Agaricomycetes</taxon>
        <taxon>Auriculariales</taxon>
        <taxon>Exidiaceae</taxon>
        <taxon>Exidia</taxon>
    </lineage>
</organism>
<evidence type="ECO:0000313" key="3">
    <source>
        <dbReference type="Proteomes" id="UP000077266"/>
    </source>
</evidence>
<evidence type="ECO:0000313" key="2">
    <source>
        <dbReference type="EMBL" id="KZV94823.1"/>
    </source>
</evidence>
<evidence type="ECO:0000256" key="1">
    <source>
        <dbReference type="SAM" id="MobiDB-lite"/>
    </source>
</evidence>
<keyword evidence="3" id="KW-1185">Reference proteome</keyword>
<reference evidence="2 3" key="1">
    <citation type="journal article" date="2016" name="Mol. Biol. Evol.">
        <title>Comparative Genomics of Early-Diverging Mushroom-Forming Fungi Provides Insights into the Origins of Lignocellulose Decay Capabilities.</title>
        <authorList>
            <person name="Nagy L.G."/>
            <person name="Riley R."/>
            <person name="Tritt A."/>
            <person name="Adam C."/>
            <person name="Daum C."/>
            <person name="Floudas D."/>
            <person name="Sun H."/>
            <person name="Yadav J.S."/>
            <person name="Pangilinan J."/>
            <person name="Larsson K.H."/>
            <person name="Matsuura K."/>
            <person name="Barry K."/>
            <person name="Labutti K."/>
            <person name="Kuo R."/>
            <person name="Ohm R.A."/>
            <person name="Bhattacharya S.S."/>
            <person name="Shirouzu T."/>
            <person name="Yoshinaga Y."/>
            <person name="Martin F.M."/>
            <person name="Grigoriev I.V."/>
            <person name="Hibbett D.S."/>
        </authorList>
    </citation>
    <scope>NUCLEOTIDE SEQUENCE [LARGE SCALE GENOMIC DNA]</scope>
    <source>
        <strain evidence="2 3">HHB12029</strain>
    </source>
</reference>
<feature type="compositionally biased region" description="Basic and acidic residues" evidence="1">
    <location>
        <begin position="55"/>
        <end position="75"/>
    </location>
</feature>
<accession>A0A165JGR3</accession>
<gene>
    <name evidence="2" type="ORF">EXIGLDRAFT_766704</name>
</gene>
<protein>
    <submittedName>
        <fullName evidence="2">Uncharacterized protein</fullName>
    </submittedName>
</protein>
<proteinExistence type="predicted"/>
<dbReference type="Proteomes" id="UP000077266">
    <property type="component" value="Unassembled WGS sequence"/>
</dbReference>
<dbReference type="InParanoid" id="A0A165JGR3"/>
<dbReference type="AlphaFoldDB" id="A0A165JGR3"/>
<sequence length="108" mass="11301">MAYLPLGYDATLRGEPVPEGTSHGPLPAQVQQPVEAVKNADGSVTIPGGGTWKTSGEKPASKVEAETTESKEPNALEKAVGRIQKALGKVLRDPGLVQRGEAKLRSVT</sequence>
<dbReference type="EMBL" id="KV425966">
    <property type="protein sequence ID" value="KZV94823.1"/>
    <property type="molecule type" value="Genomic_DNA"/>
</dbReference>
<feature type="region of interest" description="Disordered" evidence="1">
    <location>
        <begin position="1"/>
        <end position="77"/>
    </location>
</feature>
<name>A0A165JGR3_EXIGL</name>